<proteinExistence type="predicted"/>
<dbReference type="AlphaFoldDB" id="A0A1Q5PXG4"/>
<dbReference type="InParanoid" id="A0A1Q5PXG4"/>
<evidence type="ECO:0000313" key="1">
    <source>
        <dbReference type="EMBL" id="OKL52125.1"/>
    </source>
</evidence>
<dbReference type="EMBL" id="MQVS01000003">
    <property type="protein sequence ID" value="OKL52125.1"/>
    <property type="molecule type" value="Genomic_DNA"/>
</dbReference>
<comment type="caution">
    <text evidence="1">The sequence shown here is derived from an EMBL/GenBank/DDBJ whole genome shotgun (WGS) entry which is preliminary data.</text>
</comment>
<sequence length="70" mass="7534">MLTGLCYVAFITGVYTRRIVGWAVRASLHTTGLLLLTLEQALQYTGASHVCEGLVHHIAPRRGRPGVSGS</sequence>
<evidence type="ECO:0000313" key="2">
    <source>
        <dbReference type="Proteomes" id="UP000185612"/>
    </source>
</evidence>
<dbReference type="Proteomes" id="UP000185612">
    <property type="component" value="Unassembled WGS sequence"/>
</dbReference>
<accession>A0A1Q5PXG4</accession>
<gene>
    <name evidence="1" type="ORF">BSZ40_04265</name>
</gene>
<reference evidence="2" key="1">
    <citation type="submission" date="2016-12" db="EMBL/GenBank/DDBJ databases">
        <authorList>
            <person name="Meng X."/>
        </authorList>
    </citation>
    <scope>NUCLEOTIDE SEQUENCE [LARGE SCALE GENOMIC DNA]</scope>
    <source>
        <strain evidence="2">DSM 20732</strain>
    </source>
</reference>
<keyword evidence="2" id="KW-1185">Reference proteome</keyword>
<name>A0A1Q5PXG4_9ACTO</name>
<organism evidence="1 2">
    <name type="scientific">Buchananella hordeovulneris</name>
    <dbReference type="NCBI Taxonomy" id="52770"/>
    <lineage>
        <taxon>Bacteria</taxon>
        <taxon>Bacillati</taxon>
        <taxon>Actinomycetota</taxon>
        <taxon>Actinomycetes</taxon>
        <taxon>Actinomycetales</taxon>
        <taxon>Actinomycetaceae</taxon>
        <taxon>Buchananella</taxon>
    </lineage>
</organism>
<protein>
    <submittedName>
        <fullName evidence="1">Uncharacterized protein</fullName>
    </submittedName>
</protein>